<feature type="compositionally biased region" description="Pro residues" evidence="1">
    <location>
        <begin position="104"/>
        <end position="114"/>
    </location>
</feature>
<gene>
    <name evidence="4" type="ORF">IEQ34_005194</name>
</gene>
<dbReference type="Pfam" id="PF04782">
    <property type="entry name" value="DUF632"/>
    <property type="match status" value="1"/>
</dbReference>
<keyword evidence="5" id="KW-1185">Reference proteome</keyword>
<sequence length="763" mass="85567">MGCTQSKIENEELVARCKDRKQLMKSAVTSRNAFAAAHSAYTMALKNTGAALSDYAQGEVHDLHLASTVHPSSSSAPAGQTAFPSSSAAVAIGTGASAVHPPQDNLPPPPPPPDHLTTVAPLQRAASMPGLPISSVRRNRSAHDSEMIEEDDTEATVDDSEVDAVDDSSAAPATPPAPPAPPTPPAPPKPSETKPPLQHPAPDDNWDFFGIFKTENIPAPSLGQPEESMLNKEAENFAQTESSPAAAIKDPTPPVPATVIPEKIVAEPPPIQQQKIVRKQRQSGGSSHHHRTGSSGGGSDSKRGKMVPAVPHSVSFLQILKELDDHFLKAYESAKEVSKMLEATRLHYHSNFADNRGHIDHSEKVLKVITWNRSIKGIRSEADANDDLDDEQWETHATVLDKMLAWEKKLYDEVKAVELMKFEYQRKLYLLNKQKKRGVESESLEKLKASVSQLHTRYIVDMQSMDSTVSEINSLRDQKLYPRLVELVDGQVILILSIYLSMMRTMWEAMHVHHSNQQMLVAGLRACEIVLAPRETSELHHETTIQLWQIVREWHSQFQNFITHQKEYIKALNSWLKFNLIPIESSLKEKASSSPGQVKPPIQNLLQAWHDQLQKLPDGFAKSAIYSFSEVINTIVIHQEDELKLKERCEETRKEFFRKKRNFEDWHRKYMEKRAGQASSEEANQKELLEERKFSVESVEIRLKSEEEAYQRTCKEVREKSVGSLRNKLPELFHAMSDFSFACSEMYKQLQIITQSEKPVAAG</sequence>
<dbReference type="Proteomes" id="UP000775213">
    <property type="component" value="Unassembled WGS sequence"/>
</dbReference>
<reference evidence="4 5" key="1">
    <citation type="journal article" date="2021" name="Hortic Res">
        <title>Chromosome-scale assembly of the Dendrobium chrysotoxum genome enhances the understanding of orchid evolution.</title>
        <authorList>
            <person name="Zhang Y."/>
            <person name="Zhang G.Q."/>
            <person name="Zhang D."/>
            <person name="Liu X.D."/>
            <person name="Xu X.Y."/>
            <person name="Sun W.H."/>
            <person name="Yu X."/>
            <person name="Zhu X."/>
            <person name="Wang Z.W."/>
            <person name="Zhao X."/>
            <person name="Zhong W.Y."/>
            <person name="Chen H."/>
            <person name="Yin W.L."/>
            <person name="Huang T."/>
            <person name="Niu S.C."/>
            <person name="Liu Z.J."/>
        </authorList>
    </citation>
    <scope>NUCLEOTIDE SEQUENCE [LARGE SCALE GENOMIC DNA]</scope>
    <source>
        <strain evidence="4">Lindl</strain>
    </source>
</reference>
<evidence type="ECO:0000313" key="5">
    <source>
        <dbReference type="Proteomes" id="UP000775213"/>
    </source>
</evidence>
<evidence type="ECO:0000259" key="2">
    <source>
        <dbReference type="Pfam" id="PF04782"/>
    </source>
</evidence>
<dbReference type="PANTHER" id="PTHR21450">
    <property type="entry name" value="PROTEIN ALTERED PHOSPHATE STARVATION RESPONSE 1"/>
    <property type="match status" value="1"/>
</dbReference>
<dbReference type="EMBL" id="JAGFBR010000006">
    <property type="protein sequence ID" value="KAH0465091.1"/>
    <property type="molecule type" value="Genomic_DNA"/>
</dbReference>
<accession>A0AAV7H7G9</accession>
<dbReference type="PANTHER" id="PTHR21450:SF59">
    <property type="entry name" value="PROTEIN, PUTATIVE_ 48652-45869-RELATED"/>
    <property type="match status" value="1"/>
</dbReference>
<evidence type="ECO:0000259" key="3">
    <source>
        <dbReference type="Pfam" id="PF04783"/>
    </source>
</evidence>
<organism evidence="4 5">
    <name type="scientific">Dendrobium chrysotoxum</name>
    <name type="common">Orchid</name>
    <dbReference type="NCBI Taxonomy" id="161865"/>
    <lineage>
        <taxon>Eukaryota</taxon>
        <taxon>Viridiplantae</taxon>
        <taxon>Streptophyta</taxon>
        <taxon>Embryophyta</taxon>
        <taxon>Tracheophyta</taxon>
        <taxon>Spermatophyta</taxon>
        <taxon>Magnoliopsida</taxon>
        <taxon>Liliopsida</taxon>
        <taxon>Asparagales</taxon>
        <taxon>Orchidaceae</taxon>
        <taxon>Epidendroideae</taxon>
        <taxon>Malaxideae</taxon>
        <taxon>Dendrobiinae</taxon>
        <taxon>Dendrobium</taxon>
    </lineage>
</organism>
<evidence type="ECO:0008006" key="6">
    <source>
        <dbReference type="Google" id="ProtNLM"/>
    </source>
</evidence>
<feature type="compositionally biased region" description="Pro residues" evidence="1">
    <location>
        <begin position="173"/>
        <end position="190"/>
    </location>
</feature>
<feature type="domain" description="DUF632" evidence="2">
    <location>
        <begin position="316"/>
        <end position="633"/>
    </location>
</feature>
<name>A0AAV7H7G9_DENCH</name>
<proteinExistence type="predicted"/>
<dbReference type="InterPro" id="IPR006868">
    <property type="entry name" value="DUF630"/>
</dbReference>
<feature type="domain" description="DUF630" evidence="3">
    <location>
        <begin position="1"/>
        <end position="59"/>
    </location>
</feature>
<feature type="region of interest" description="Disordered" evidence="1">
    <location>
        <begin position="234"/>
        <end position="307"/>
    </location>
</feature>
<dbReference type="AlphaFoldDB" id="A0AAV7H7G9"/>
<protein>
    <recommendedName>
        <fullName evidence="6">Nitrate regulatory gene2 protein-like</fullName>
    </recommendedName>
</protein>
<evidence type="ECO:0000256" key="1">
    <source>
        <dbReference type="SAM" id="MobiDB-lite"/>
    </source>
</evidence>
<evidence type="ECO:0000313" key="4">
    <source>
        <dbReference type="EMBL" id="KAH0465091.1"/>
    </source>
</evidence>
<feature type="region of interest" description="Disordered" evidence="1">
    <location>
        <begin position="97"/>
        <end position="208"/>
    </location>
</feature>
<comment type="caution">
    <text evidence="4">The sequence shown here is derived from an EMBL/GenBank/DDBJ whole genome shotgun (WGS) entry which is preliminary data.</text>
</comment>
<dbReference type="InterPro" id="IPR006867">
    <property type="entry name" value="DUF632"/>
</dbReference>
<feature type="compositionally biased region" description="Acidic residues" evidence="1">
    <location>
        <begin position="147"/>
        <end position="166"/>
    </location>
</feature>
<dbReference type="Pfam" id="PF04783">
    <property type="entry name" value="DUF630"/>
    <property type="match status" value="1"/>
</dbReference>
<feature type="compositionally biased region" description="Basic residues" evidence="1">
    <location>
        <begin position="276"/>
        <end position="292"/>
    </location>
</feature>